<dbReference type="AlphaFoldDB" id="A0A1F7IBS8"/>
<sequence length="127" mass="14841">MYMQNSVIDLIIRIKNSYMTRNEQVEVLFSKFNEEVLKKLLQLGFIKKFETKEKTILVELIYKDKKPAMTEVQLYSKPGRRYYVSYKNLKLVMGGLGYSLISTSQGVLTNKEAREKKVGGELLFSIW</sequence>
<dbReference type="GO" id="GO:0005737">
    <property type="term" value="C:cytoplasm"/>
    <property type="evidence" value="ECO:0007669"/>
    <property type="project" value="UniProtKB-ARBA"/>
</dbReference>
<accession>A0A1F7IBS8</accession>
<dbReference type="GO" id="GO:1990904">
    <property type="term" value="C:ribonucleoprotein complex"/>
    <property type="evidence" value="ECO:0007669"/>
    <property type="project" value="UniProtKB-KW"/>
</dbReference>
<evidence type="ECO:0000256" key="3">
    <source>
        <dbReference type="ARBA" id="ARBA00023274"/>
    </source>
</evidence>
<keyword evidence="5" id="KW-0694">RNA-binding</keyword>
<dbReference type="PANTHER" id="PTHR11758">
    <property type="entry name" value="40S RIBOSOMAL PROTEIN S15A"/>
    <property type="match status" value="1"/>
</dbReference>
<comment type="function">
    <text evidence="5">One of the primary rRNA binding proteins, it binds directly to 16S rRNA central domain where it helps coordinate assembly of the platform of the 30S subunit.</text>
</comment>
<evidence type="ECO:0000256" key="2">
    <source>
        <dbReference type="ARBA" id="ARBA00022980"/>
    </source>
</evidence>
<dbReference type="InterPro" id="IPR035987">
    <property type="entry name" value="Ribosomal_uS8_sf"/>
</dbReference>
<reference evidence="7 8" key="1">
    <citation type="journal article" date="2016" name="Nat. Commun.">
        <title>Thousands of microbial genomes shed light on interconnected biogeochemical processes in an aquifer system.</title>
        <authorList>
            <person name="Anantharaman K."/>
            <person name="Brown C.T."/>
            <person name="Hug L.A."/>
            <person name="Sharon I."/>
            <person name="Castelle C.J."/>
            <person name="Probst A.J."/>
            <person name="Thomas B.C."/>
            <person name="Singh A."/>
            <person name="Wilkins M.J."/>
            <person name="Karaoz U."/>
            <person name="Brodie E.L."/>
            <person name="Williams K.H."/>
            <person name="Hubbard S.S."/>
            <person name="Banfield J.F."/>
        </authorList>
    </citation>
    <scope>NUCLEOTIDE SEQUENCE [LARGE SCALE GENOMIC DNA]</scope>
</reference>
<dbReference type="PROSITE" id="PS00053">
    <property type="entry name" value="RIBOSOMAL_S8"/>
    <property type="match status" value="1"/>
</dbReference>
<keyword evidence="3 5" id="KW-0687">Ribonucleoprotein</keyword>
<evidence type="ECO:0000256" key="5">
    <source>
        <dbReference type="HAMAP-Rule" id="MF_01302"/>
    </source>
</evidence>
<keyword evidence="5" id="KW-0699">rRNA-binding</keyword>
<dbReference type="GO" id="GO:0003735">
    <property type="term" value="F:structural constituent of ribosome"/>
    <property type="evidence" value="ECO:0007669"/>
    <property type="project" value="InterPro"/>
</dbReference>
<evidence type="ECO:0000256" key="4">
    <source>
        <dbReference type="ARBA" id="ARBA00035258"/>
    </source>
</evidence>
<evidence type="ECO:0000313" key="8">
    <source>
        <dbReference type="Proteomes" id="UP000177698"/>
    </source>
</evidence>
<evidence type="ECO:0000313" key="7">
    <source>
        <dbReference type="EMBL" id="OGK40814.1"/>
    </source>
</evidence>
<keyword evidence="2 5" id="KW-0689">Ribosomal protein</keyword>
<dbReference type="Proteomes" id="UP000177698">
    <property type="component" value="Unassembled WGS sequence"/>
</dbReference>
<gene>
    <name evidence="5" type="primary">rpsH</name>
    <name evidence="7" type="ORF">A2954_05765</name>
</gene>
<dbReference type="Gene3D" id="3.30.1370.30">
    <property type="match status" value="1"/>
</dbReference>
<protein>
    <recommendedName>
        <fullName evidence="4 5">Small ribosomal subunit protein uS8</fullName>
    </recommendedName>
</protein>
<dbReference type="GO" id="GO:0005840">
    <property type="term" value="C:ribosome"/>
    <property type="evidence" value="ECO:0007669"/>
    <property type="project" value="UniProtKB-KW"/>
</dbReference>
<organism evidence="7 8">
    <name type="scientific">Candidatus Roizmanbacteria bacterium RIFCSPLOWO2_01_FULL_37_12</name>
    <dbReference type="NCBI Taxonomy" id="1802056"/>
    <lineage>
        <taxon>Bacteria</taxon>
        <taxon>Candidatus Roizmaniibacteriota</taxon>
    </lineage>
</organism>
<comment type="subunit">
    <text evidence="5">Part of the 30S ribosomal subunit. Contacts proteins S5 and S12.</text>
</comment>
<dbReference type="EMBL" id="MGAG01000018">
    <property type="protein sequence ID" value="OGK40814.1"/>
    <property type="molecule type" value="Genomic_DNA"/>
</dbReference>
<dbReference type="Pfam" id="PF00410">
    <property type="entry name" value="Ribosomal_S8"/>
    <property type="match status" value="1"/>
</dbReference>
<evidence type="ECO:0000256" key="1">
    <source>
        <dbReference type="ARBA" id="ARBA00006471"/>
    </source>
</evidence>
<comment type="caution">
    <text evidence="7">The sequence shown here is derived from an EMBL/GenBank/DDBJ whole genome shotgun (WGS) entry which is preliminary data.</text>
</comment>
<dbReference type="HAMAP" id="MF_01302_B">
    <property type="entry name" value="Ribosomal_uS8_B"/>
    <property type="match status" value="1"/>
</dbReference>
<dbReference type="Gene3D" id="3.30.1490.10">
    <property type="match status" value="1"/>
</dbReference>
<dbReference type="InterPro" id="IPR047863">
    <property type="entry name" value="Ribosomal_uS8_CS"/>
</dbReference>
<dbReference type="GO" id="GO:0006412">
    <property type="term" value="P:translation"/>
    <property type="evidence" value="ECO:0007669"/>
    <property type="project" value="UniProtKB-UniRule"/>
</dbReference>
<proteinExistence type="inferred from homology"/>
<dbReference type="SUPFAM" id="SSF56047">
    <property type="entry name" value="Ribosomal protein S8"/>
    <property type="match status" value="1"/>
</dbReference>
<evidence type="ECO:0000256" key="6">
    <source>
        <dbReference type="RuleBase" id="RU003660"/>
    </source>
</evidence>
<dbReference type="InterPro" id="IPR000630">
    <property type="entry name" value="Ribosomal_uS8"/>
</dbReference>
<dbReference type="NCBIfam" id="NF001109">
    <property type="entry name" value="PRK00136.1"/>
    <property type="match status" value="1"/>
</dbReference>
<dbReference type="GO" id="GO:0019843">
    <property type="term" value="F:rRNA binding"/>
    <property type="evidence" value="ECO:0007669"/>
    <property type="project" value="UniProtKB-UniRule"/>
</dbReference>
<comment type="similarity">
    <text evidence="1 5 6">Belongs to the universal ribosomal protein uS8 family.</text>
</comment>
<dbReference type="FunFam" id="3.30.1490.10:FF:000001">
    <property type="entry name" value="30S ribosomal protein S8"/>
    <property type="match status" value="1"/>
</dbReference>
<name>A0A1F7IBS8_9BACT</name>
<dbReference type="STRING" id="1802056.A2954_05765"/>